<dbReference type="RefSeq" id="XP_007775753.1">
    <property type="nucleotide sequence ID" value="XM_007777563.1"/>
</dbReference>
<evidence type="ECO:0000256" key="10">
    <source>
        <dbReference type="RuleBase" id="RU000461"/>
    </source>
</evidence>
<dbReference type="InterPro" id="IPR050364">
    <property type="entry name" value="Cytochrome_P450_fung"/>
</dbReference>
<dbReference type="SUPFAM" id="SSF48264">
    <property type="entry name" value="Cytochrome P450"/>
    <property type="match status" value="1"/>
</dbReference>
<evidence type="ECO:0000256" key="8">
    <source>
        <dbReference type="ARBA" id="ARBA00023033"/>
    </source>
</evidence>
<evidence type="ECO:0000256" key="4">
    <source>
        <dbReference type="ARBA" id="ARBA00022617"/>
    </source>
</evidence>
<sequence length="512" mass="57277">MAPPIDLSTSISSLDRSIAIPGFIATLILAGALLRKTKKRSDVPLPPSPAGAHWLNGHAFPQPYPFLQVERWIEEYGPVITVKQGRQTVVIVGRHQAAFDIMEKQGGSSVDRPRTVAAGEILSGDHRLVFTGAGDRFKRMRKAVHSHLQPKAAESYETIQLAHVRRVILNILDRPGDFQLHAKAYAASVVLQVAYGKMTPTSASDPDVQAVHRALDHVRVALQPNAYLVDSFPFLKYIPWYANDLKEGYKADSELYMRKLTTVREQIKSSDAGPSFSRFLLETTGEHKLNKHEMAYLAGTFFAAGSDTTSLAICTVFMCAALFPQAQAAVQEELDSVIGRDRLPTFSDERSLPRLKAFISEALRWRPIVAMGIQHRTTEDVFWGNYCIPAGTTVVGNHWAISRDPEVFPNPERFDPQRWINSKGQMRDDLKYFTFGFGRRVCPGQHVANRSVFINGAMVMWSFRLSTLTPPADDMVFMSGVTPVKRVCDIKFEPRVSEKDLRAMIENYGDDL</sequence>
<dbReference type="PANTHER" id="PTHR46300:SF1">
    <property type="entry name" value="P450, PUTATIVE (EUROFUNG)-RELATED"/>
    <property type="match status" value="1"/>
</dbReference>
<keyword evidence="12" id="KW-1185">Reference proteome</keyword>
<dbReference type="OrthoDB" id="2789670at2759"/>
<dbReference type="PROSITE" id="PS00086">
    <property type="entry name" value="CYTOCHROME_P450"/>
    <property type="match status" value="1"/>
</dbReference>
<keyword evidence="6 10" id="KW-0560">Oxidoreductase</keyword>
<dbReference type="Pfam" id="PF00067">
    <property type="entry name" value="p450"/>
    <property type="match status" value="1"/>
</dbReference>
<name>R7SCZ0_CONPW</name>
<dbReference type="PRINTS" id="PR00385">
    <property type="entry name" value="P450"/>
</dbReference>
<organism evidence="11 12">
    <name type="scientific">Coniophora puteana (strain RWD-64-598)</name>
    <name type="common">Brown rot fungus</name>
    <dbReference type="NCBI Taxonomy" id="741705"/>
    <lineage>
        <taxon>Eukaryota</taxon>
        <taxon>Fungi</taxon>
        <taxon>Dikarya</taxon>
        <taxon>Basidiomycota</taxon>
        <taxon>Agaricomycotina</taxon>
        <taxon>Agaricomycetes</taxon>
        <taxon>Agaricomycetidae</taxon>
        <taxon>Boletales</taxon>
        <taxon>Coniophorineae</taxon>
        <taxon>Coniophoraceae</taxon>
        <taxon>Coniophora</taxon>
    </lineage>
</organism>
<keyword evidence="8 10" id="KW-0503">Monooxygenase</keyword>
<evidence type="ECO:0000256" key="3">
    <source>
        <dbReference type="ARBA" id="ARBA00010617"/>
    </source>
</evidence>
<dbReference type="GO" id="GO:0016705">
    <property type="term" value="F:oxidoreductase activity, acting on paired donors, with incorporation or reduction of molecular oxygen"/>
    <property type="evidence" value="ECO:0007669"/>
    <property type="project" value="InterPro"/>
</dbReference>
<dbReference type="GO" id="GO:0004497">
    <property type="term" value="F:monooxygenase activity"/>
    <property type="evidence" value="ECO:0007669"/>
    <property type="project" value="UniProtKB-KW"/>
</dbReference>
<dbReference type="InterPro" id="IPR001128">
    <property type="entry name" value="Cyt_P450"/>
</dbReference>
<dbReference type="KEGG" id="cput:CONPUDRAFT_140640"/>
<dbReference type="PRINTS" id="PR00463">
    <property type="entry name" value="EP450I"/>
</dbReference>
<dbReference type="InterPro" id="IPR036396">
    <property type="entry name" value="Cyt_P450_sf"/>
</dbReference>
<evidence type="ECO:0000313" key="11">
    <source>
        <dbReference type="EMBL" id="EIW74033.1"/>
    </source>
</evidence>
<comment type="cofactor">
    <cofactor evidence="1 9">
        <name>heme</name>
        <dbReference type="ChEBI" id="CHEBI:30413"/>
    </cofactor>
</comment>
<evidence type="ECO:0000256" key="9">
    <source>
        <dbReference type="PIRSR" id="PIRSR602401-1"/>
    </source>
</evidence>
<evidence type="ECO:0000256" key="2">
    <source>
        <dbReference type="ARBA" id="ARBA00005179"/>
    </source>
</evidence>
<dbReference type="GeneID" id="19201554"/>
<evidence type="ECO:0000313" key="12">
    <source>
        <dbReference type="Proteomes" id="UP000053558"/>
    </source>
</evidence>
<dbReference type="InterPro" id="IPR002401">
    <property type="entry name" value="Cyt_P450_E_grp-I"/>
</dbReference>
<comment type="similarity">
    <text evidence="3 10">Belongs to the cytochrome P450 family.</text>
</comment>
<evidence type="ECO:0000256" key="6">
    <source>
        <dbReference type="ARBA" id="ARBA00023002"/>
    </source>
</evidence>
<gene>
    <name evidence="11" type="ORF">CONPUDRAFT_140640</name>
</gene>
<protein>
    <submittedName>
        <fullName evidence="11">Cytochrome P450</fullName>
    </submittedName>
</protein>
<proteinExistence type="inferred from homology"/>
<keyword evidence="7 9" id="KW-0408">Iron</keyword>
<dbReference type="Gene3D" id="1.10.630.10">
    <property type="entry name" value="Cytochrome P450"/>
    <property type="match status" value="1"/>
</dbReference>
<dbReference type="AlphaFoldDB" id="R7SCZ0"/>
<reference evidence="12" key="1">
    <citation type="journal article" date="2012" name="Science">
        <title>The Paleozoic origin of enzymatic lignin decomposition reconstructed from 31 fungal genomes.</title>
        <authorList>
            <person name="Floudas D."/>
            <person name="Binder M."/>
            <person name="Riley R."/>
            <person name="Barry K."/>
            <person name="Blanchette R.A."/>
            <person name="Henrissat B."/>
            <person name="Martinez A.T."/>
            <person name="Otillar R."/>
            <person name="Spatafora J.W."/>
            <person name="Yadav J.S."/>
            <person name="Aerts A."/>
            <person name="Benoit I."/>
            <person name="Boyd A."/>
            <person name="Carlson A."/>
            <person name="Copeland A."/>
            <person name="Coutinho P.M."/>
            <person name="de Vries R.P."/>
            <person name="Ferreira P."/>
            <person name="Findley K."/>
            <person name="Foster B."/>
            <person name="Gaskell J."/>
            <person name="Glotzer D."/>
            <person name="Gorecki P."/>
            <person name="Heitman J."/>
            <person name="Hesse C."/>
            <person name="Hori C."/>
            <person name="Igarashi K."/>
            <person name="Jurgens J.A."/>
            <person name="Kallen N."/>
            <person name="Kersten P."/>
            <person name="Kohler A."/>
            <person name="Kuees U."/>
            <person name="Kumar T.K.A."/>
            <person name="Kuo A."/>
            <person name="LaButti K."/>
            <person name="Larrondo L.F."/>
            <person name="Lindquist E."/>
            <person name="Ling A."/>
            <person name="Lombard V."/>
            <person name="Lucas S."/>
            <person name="Lundell T."/>
            <person name="Martin R."/>
            <person name="McLaughlin D.J."/>
            <person name="Morgenstern I."/>
            <person name="Morin E."/>
            <person name="Murat C."/>
            <person name="Nagy L.G."/>
            <person name="Nolan M."/>
            <person name="Ohm R.A."/>
            <person name="Patyshakuliyeva A."/>
            <person name="Rokas A."/>
            <person name="Ruiz-Duenas F.J."/>
            <person name="Sabat G."/>
            <person name="Salamov A."/>
            <person name="Samejima M."/>
            <person name="Schmutz J."/>
            <person name="Slot J.C."/>
            <person name="St John F."/>
            <person name="Stenlid J."/>
            <person name="Sun H."/>
            <person name="Sun S."/>
            <person name="Syed K."/>
            <person name="Tsang A."/>
            <person name="Wiebenga A."/>
            <person name="Young D."/>
            <person name="Pisabarro A."/>
            <person name="Eastwood D.C."/>
            <person name="Martin F."/>
            <person name="Cullen D."/>
            <person name="Grigoriev I.V."/>
            <person name="Hibbett D.S."/>
        </authorList>
    </citation>
    <scope>NUCLEOTIDE SEQUENCE [LARGE SCALE GENOMIC DNA]</scope>
    <source>
        <strain evidence="12">RWD-64-598 SS2</strain>
    </source>
</reference>
<comment type="pathway">
    <text evidence="2">Secondary metabolite biosynthesis.</text>
</comment>
<dbReference type="OMA" id="TEQFAHR"/>
<evidence type="ECO:0000256" key="1">
    <source>
        <dbReference type="ARBA" id="ARBA00001971"/>
    </source>
</evidence>
<dbReference type="eggNOG" id="KOG0156">
    <property type="taxonomic scope" value="Eukaryota"/>
</dbReference>
<evidence type="ECO:0000256" key="7">
    <source>
        <dbReference type="ARBA" id="ARBA00023004"/>
    </source>
</evidence>
<dbReference type="GO" id="GO:0020037">
    <property type="term" value="F:heme binding"/>
    <property type="evidence" value="ECO:0007669"/>
    <property type="project" value="InterPro"/>
</dbReference>
<dbReference type="PANTHER" id="PTHR46300">
    <property type="entry name" value="P450, PUTATIVE (EUROFUNG)-RELATED-RELATED"/>
    <property type="match status" value="1"/>
</dbReference>
<keyword evidence="4 9" id="KW-0349">Heme</keyword>
<feature type="binding site" description="axial binding residue" evidence="9">
    <location>
        <position position="442"/>
    </location>
    <ligand>
        <name>heme</name>
        <dbReference type="ChEBI" id="CHEBI:30413"/>
    </ligand>
    <ligandPart>
        <name>Fe</name>
        <dbReference type="ChEBI" id="CHEBI:18248"/>
    </ligandPart>
</feature>
<dbReference type="InterPro" id="IPR017972">
    <property type="entry name" value="Cyt_P450_CS"/>
</dbReference>
<keyword evidence="5 9" id="KW-0479">Metal-binding</keyword>
<dbReference type="Proteomes" id="UP000053558">
    <property type="component" value="Unassembled WGS sequence"/>
</dbReference>
<evidence type="ECO:0000256" key="5">
    <source>
        <dbReference type="ARBA" id="ARBA00022723"/>
    </source>
</evidence>
<dbReference type="CDD" id="cd11065">
    <property type="entry name" value="CYP64-like"/>
    <property type="match status" value="1"/>
</dbReference>
<dbReference type="EMBL" id="JH711595">
    <property type="protein sequence ID" value="EIW74033.1"/>
    <property type="molecule type" value="Genomic_DNA"/>
</dbReference>
<dbReference type="GO" id="GO:0005506">
    <property type="term" value="F:iron ion binding"/>
    <property type="evidence" value="ECO:0007669"/>
    <property type="project" value="InterPro"/>
</dbReference>
<accession>R7SCZ0</accession>